<dbReference type="KEGG" id="app:CAP2UW1_1693"/>
<evidence type="ECO:0000256" key="1">
    <source>
        <dbReference type="SAM" id="MobiDB-lite"/>
    </source>
</evidence>
<organism evidence="2">
    <name type="scientific">Accumulibacter regalis</name>
    <dbReference type="NCBI Taxonomy" id="522306"/>
    <lineage>
        <taxon>Bacteria</taxon>
        <taxon>Pseudomonadati</taxon>
        <taxon>Pseudomonadota</taxon>
        <taxon>Betaproteobacteria</taxon>
        <taxon>Candidatus Accumulibacter</taxon>
    </lineage>
</organism>
<dbReference type="STRING" id="522306.CAP2UW1_1693"/>
<dbReference type="HOGENOM" id="CLU_1891565_0_0_4"/>
<reference evidence="2" key="2">
    <citation type="submission" date="2009-09" db="EMBL/GenBank/DDBJ databases">
        <title>Complete sequence of chromosome of Candidatus Accumulibacter phosphatis clade IIA str. UW-1.</title>
        <authorList>
            <consortium name="US DOE Joint Genome Institute"/>
            <person name="Martin H.G."/>
            <person name="Ivanova N."/>
            <person name="Kunin V."/>
            <person name="Warnecke F."/>
            <person name="Barry K."/>
            <person name="He S."/>
            <person name="Salamov A."/>
            <person name="Szeto E."/>
            <person name="Dalin E."/>
            <person name="Pangilinan J.L."/>
            <person name="Lapidus A."/>
            <person name="Lowry S."/>
            <person name="Kyrpides N.C."/>
            <person name="McMahon K.D."/>
            <person name="Hugenholtz P."/>
        </authorList>
    </citation>
    <scope>NUCLEOTIDE SEQUENCE [LARGE SCALE GENOMIC DNA]</scope>
    <source>
        <strain evidence="2">UW-1</strain>
    </source>
</reference>
<sequence length="134" mass="14781">MSISPFLIAALLVFVGCLWWVRRRDKTRTLSTAGPTTPQPYRCVAIRPGQEACPGVRSLAGRRFLVPAAPPLPLANCAVASCQCRYAHFADRRDDERRHSNALLRGLTPHTGNIDHRSGRDRRRSAAAGADARH</sequence>
<reference evidence="2" key="1">
    <citation type="submission" date="2009-08" db="EMBL/GenBank/DDBJ databases">
        <authorList>
            <consortium name="US DOE Joint Genome Institute"/>
            <person name="Lucas S."/>
            <person name="Copeland A."/>
            <person name="Lapidus A."/>
            <person name="Glavina del Rio T."/>
            <person name="Dalin E."/>
            <person name="Tice H."/>
            <person name="Bruce D."/>
            <person name="Barry K."/>
            <person name="Pitluck S."/>
            <person name="Lowry S."/>
            <person name="Larimer F."/>
            <person name="Land M."/>
            <person name="Hauser L."/>
            <person name="Kyrpides N."/>
            <person name="Ivanova N."/>
            <person name="McMahon K.D."/>
            <person name="Hugenholtz P."/>
        </authorList>
    </citation>
    <scope>NUCLEOTIDE SEQUENCE</scope>
    <source>
        <strain evidence="2">UW-1</strain>
    </source>
</reference>
<dbReference type="OrthoDB" id="8527522at2"/>
<evidence type="ECO:0000313" key="2">
    <source>
        <dbReference type="EMBL" id="ACV35003.1"/>
    </source>
</evidence>
<dbReference type="EMBL" id="CP001715">
    <property type="protein sequence ID" value="ACV35003.1"/>
    <property type="molecule type" value="Genomic_DNA"/>
</dbReference>
<dbReference type="AlphaFoldDB" id="C7RUF1"/>
<protein>
    <submittedName>
        <fullName evidence="2">Uncharacterized protein</fullName>
    </submittedName>
</protein>
<dbReference type="eggNOG" id="ENOG5033H86">
    <property type="taxonomic scope" value="Bacteria"/>
</dbReference>
<proteinExistence type="predicted"/>
<name>C7RUF1_ACCRE</name>
<gene>
    <name evidence="2" type="ordered locus">CAP2UW1_1693</name>
</gene>
<feature type="region of interest" description="Disordered" evidence="1">
    <location>
        <begin position="93"/>
        <end position="134"/>
    </location>
</feature>
<accession>C7RUF1</accession>